<evidence type="ECO:0000259" key="2">
    <source>
        <dbReference type="PROSITE" id="PS51819"/>
    </source>
</evidence>
<sequence>MKWHHAGILVSNLNDSIQFYKRMFGFSFEKYLTFQDEKIVFLRNGNVQIELIESEENPVRLHSIHIAWQVEDIEGWNRKLKREGLYPSEGPYSIRNGWVTVFYEGPDREIIELIQVTKIKNLT</sequence>
<dbReference type="InterPro" id="IPR051332">
    <property type="entry name" value="Fosfomycin_Res_Enzymes"/>
</dbReference>
<keyword evidence="1" id="KW-0479">Metal-binding</keyword>
<evidence type="ECO:0000313" key="3">
    <source>
        <dbReference type="EMBL" id="KQL17500.1"/>
    </source>
</evidence>
<dbReference type="PATRIC" id="fig|1637975.4.peg.47"/>
<dbReference type="GO" id="GO:0046872">
    <property type="term" value="F:metal ion binding"/>
    <property type="evidence" value="ECO:0007669"/>
    <property type="project" value="UniProtKB-KW"/>
</dbReference>
<dbReference type="AlphaFoldDB" id="A0A0Q3SDW7"/>
<name>A0A0Q3SDW7_9BACI</name>
<evidence type="ECO:0000313" key="4">
    <source>
        <dbReference type="Proteomes" id="UP000050996"/>
    </source>
</evidence>
<protein>
    <recommendedName>
        <fullName evidence="2">VOC domain-containing protein</fullName>
    </recommendedName>
</protein>
<evidence type="ECO:0000256" key="1">
    <source>
        <dbReference type="ARBA" id="ARBA00022723"/>
    </source>
</evidence>
<dbReference type="Pfam" id="PF00903">
    <property type="entry name" value="Glyoxalase"/>
    <property type="match status" value="1"/>
</dbReference>
<dbReference type="STRING" id="1637975.AN957_01835"/>
<dbReference type="SUPFAM" id="SSF54593">
    <property type="entry name" value="Glyoxalase/Bleomycin resistance protein/Dihydroxybiphenyl dioxygenase"/>
    <property type="match status" value="1"/>
</dbReference>
<dbReference type="PANTHER" id="PTHR36113:SF6">
    <property type="entry name" value="FOSFOMYCIN RESISTANCE PROTEIN FOSX"/>
    <property type="match status" value="1"/>
</dbReference>
<dbReference type="RefSeq" id="WP_056681979.1">
    <property type="nucleotide sequence ID" value="NZ_CP041305.1"/>
</dbReference>
<dbReference type="InterPro" id="IPR037523">
    <property type="entry name" value="VOC_core"/>
</dbReference>
<dbReference type="EMBL" id="LJIX01000006">
    <property type="protein sequence ID" value="KQL17500.1"/>
    <property type="molecule type" value="Genomic_DNA"/>
</dbReference>
<feature type="domain" description="VOC" evidence="2">
    <location>
        <begin position="2"/>
        <end position="116"/>
    </location>
</feature>
<accession>A0A0Q3SDW7</accession>
<dbReference type="PANTHER" id="PTHR36113">
    <property type="entry name" value="LYASE, PUTATIVE-RELATED-RELATED"/>
    <property type="match status" value="1"/>
</dbReference>
<reference evidence="3 4" key="1">
    <citation type="submission" date="2015-09" db="EMBL/GenBank/DDBJ databases">
        <title>Genome sequencing project for genomic taxonomy and phylogenomics of Bacillus-like bacteria.</title>
        <authorList>
            <person name="Liu B."/>
            <person name="Wang J."/>
            <person name="Zhu Y."/>
            <person name="Liu G."/>
            <person name="Chen Q."/>
            <person name="Chen Z."/>
            <person name="Lan J."/>
            <person name="Che J."/>
            <person name="Ge C."/>
            <person name="Shi H."/>
            <person name="Pan Z."/>
            <person name="Liu X."/>
        </authorList>
    </citation>
    <scope>NUCLEOTIDE SEQUENCE [LARGE SCALE GENOMIC DNA]</scope>
    <source>
        <strain evidence="3 4">FJAT-18043</strain>
    </source>
</reference>
<dbReference type="Gene3D" id="3.10.180.10">
    <property type="entry name" value="2,3-Dihydroxybiphenyl 1,2-Dioxygenase, domain 1"/>
    <property type="match status" value="1"/>
</dbReference>
<dbReference type="InterPro" id="IPR029068">
    <property type="entry name" value="Glyas_Bleomycin-R_OHBP_Dase"/>
</dbReference>
<gene>
    <name evidence="3" type="ORF">AN957_01835</name>
</gene>
<organism evidence="3 4">
    <name type="scientific">Cytobacillus solani</name>
    <dbReference type="NCBI Taxonomy" id="1637975"/>
    <lineage>
        <taxon>Bacteria</taxon>
        <taxon>Bacillati</taxon>
        <taxon>Bacillota</taxon>
        <taxon>Bacilli</taxon>
        <taxon>Bacillales</taxon>
        <taxon>Bacillaceae</taxon>
        <taxon>Cytobacillus</taxon>
    </lineage>
</organism>
<comment type="caution">
    <text evidence="3">The sequence shown here is derived from an EMBL/GenBank/DDBJ whole genome shotgun (WGS) entry which is preliminary data.</text>
</comment>
<proteinExistence type="predicted"/>
<keyword evidence="4" id="KW-1185">Reference proteome</keyword>
<dbReference type="InterPro" id="IPR004360">
    <property type="entry name" value="Glyas_Fos-R_dOase_dom"/>
</dbReference>
<dbReference type="Proteomes" id="UP000050996">
    <property type="component" value="Unassembled WGS sequence"/>
</dbReference>
<dbReference type="PROSITE" id="PS51819">
    <property type="entry name" value="VOC"/>
    <property type="match status" value="1"/>
</dbReference>